<evidence type="ECO:0000256" key="1">
    <source>
        <dbReference type="SAM" id="MobiDB-lite"/>
    </source>
</evidence>
<evidence type="ECO:0000313" key="3">
    <source>
        <dbReference type="Proteomes" id="UP000663292"/>
    </source>
</evidence>
<dbReference type="AlphaFoldDB" id="A0A897NL23"/>
<dbReference type="Proteomes" id="UP000663292">
    <property type="component" value="Chromosome"/>
</dbReference>
<reference evidence="2 3" key="1">
    <citation type="submission" date="2020-11" db="EMBL/GenBank/DDBJ databases">
        <title>Carbohydrate-dependent, anaerobic sulfur respiration: A novel catabolism in halophilic archaea.</title>
        <authorList>
            <person name="Sorokin D.Y."/>
            <person name="Messina E."/>
            <person name="Smedile F."/>
            <person name="La Cono V."/>
            <person name="Hallsworth J.E."/>
            <person name="Yakimov M.M."/>
        </authorList>
    </citation>
    <scope>NUCLEOTIDE SEQUENCE [LARGE SCALE GENOMIC DNA]</scope>
    <source>
        <strain evidence="2 3">HSR-Est</strain>
    </source>
</reference>
<gene>
    <name evidence="2" type="ORF">HSEST_1656</name>
</gene>
<accession>A0A897NL23</accession>
<sequence>MMSGTPGRSRTPRPSWVYGRSIGDRAGRDSYWWLYVRTDIRHAVVPDYFEMV</sequence>
<organism evidence="2 3">
    <name type="scientific">Halapricum desulfuricans</name>
    <dbReference type="NCBI Taxonomy" id="2841257"/>
    <lineage>
        <taxon>Archaea</taxon>
        <taxon>Methanobacteriati</taxon>
        <taxon>Methanobacteriota</taxon>
        <taxon>Stenosarchaea group</taxon>
        <taxon>Halobacteria</taxon>
        <taxon>Halobacteriales</taxon>
        <taxon>Haloarculaceae</taxon>
        <taxon>Halapricum</taxon>
    </lineage>
</organism>
<dbReference type="EMBL" id="CP064791">
    <property type="protein sequence ID" value="QSG15180.1"/>
    <property type="molecule type" value="Genomic_DNA"/>
</dbReference>
<evidence type="ECO:0000313" key="2">
    <source>
        <dbReference type="EMBL" id="QSG15180.1"/>
    </source>
</evidence>
<feature type="region of interest" description="Disordered" evidence="1">
    <location>
        <begin position="1"/>
        <end position="23"/>
    </location>
</feature>
<protein>
    <submittedName>
        <fullName evidence="2">Uncharacterized protein</fullName>
    </submittedName>
</protein>
<proteinExistence type="predicted"/>
<keyword evidence="3" id="KW-1185">Reference proteome</keyword>
<name>A0A897NL23_9EURY</name>